<dbReference type="Proteomes" id="UP000183832">
    <property type="component" value="Unassembled WGS sequence"/>
</dbReference>
<protein>
    <submittedName>
        <fullName evidence="1">CLUMA_CG002723, isoform A</fullName>
    </submittedName>
</protein>
<gene>
    <name evidence="1" type="ORF">CLUMA_CG002723</name>
</gene>
<keyword evidence="2" id="KW-1185">Reference proteome</keyword>
<accession>A0A1J1HS63</accession>
<evidence type="ECO:0000313" key="1">
    <source>
        <dbReference type="EMBL" id="CRK89041.1"/>
    </source>
</evidence>
<proteinExistence type="predicted"/>
<sequence>MKEEGEMNRRIAAVCRQMPTPTSGIPVVPYWKFSDKCVNQALLSIYLRQRAQLRKNYQKVFYVKSRSHFDVITDFRHQLLQKKKLKKTQLNNLHPANQLCVIV</sequence>
<name>A0A1J1HS63_9DIPT</name>
<dbReference type="EMBL" id="CVRI01000010">
    <property type="protein sequence ID" value="CRK89041.1"/>
    <property type="molecule type" value="Genomic_DNA"/>
</dbReference>
<dbReference type="AlphaFoldDB" id="A0A1J1HS63"/>
<reference evidence="1 2" key="1">
    <citation type="submission" date="2015-04" db="EMBL/GenBank/DDBJ databases">
        <authorList>
            <person name="Syromyatnikov M.Y."/>
            <person name="Popov V.N."/>
        </authorList>
    </citation>
    <scope>NUCLEOTIDE SEQUENCE [LARGE SCALE GENOMIC DNA]</scope>
</reference>
<evidence type="ECO:0000313" key="2">
    <source>
        <dbReference type="Proteomes" id="UP000183832"/>
    </source>
</evidence>
<organism evidence="1 2">
    <name type="scientific">Clunio marinus</name>
    <dbReference type="NCBI Taxonomy" id="568069"/>
    <lineage>
        <taxon>Eukaryota</taxon>
        <taxon>Metazoa</taxon>
        <taxon>Ecdysozoa</taxon>
        <taxon>Arthropoda</taxon>
        <taxon>Hexapoda</taxon>
        <taxon>Insecta</taxon>
        <taxon>Pterygota</taxon>
        <taxon>Neoptera</taxon>
        <taxon>Endopterygota</taxon>
        <taxon>Diptera</taxon>
        <taxon>Nematocera</taxon>
        <taxon>Chironomoidea</taxon>
        <taxon>Chironomidae</taxon>
        <taxon>Clunio</taxon>
    </lineage>
</organism>